<gene>
    <name evidence="1" type="ORF">ASUIS_1207</name>
</gene>
<organism evidence="1 2">
    <name type="scientific">Arcobacter suis CECT 7833</name>
    <dbReference type="NCBI Taxonomy" id="663365"/>
    <lineage>
        <taxon>Bacteria</taxon>
        <taxon>Pseudomonadati</taxon>
        <taxon>Campylobacterota</taxon>
        <taxon>Epsilonproteobacteria</taxon>
        <taxon>Campylobacterales</taxon>
        <taxon>Arcobacteraceae</taxon>
        <taxon>Arcobacter</taxon>
    </lineage>
</organism>
<dbReference type="AlphaFoldDB" id="A0AAD0SQQ1"/>
<evidence type="ECO:0000313" key="2">
    <source>
        <dbReference type="Proteomes" id="UP000263040"/>
    </source>
</evidence>
<dbReference type="KEGG" id="asui:ASUIS_1207"/>
<dbReference type="RefSeq" id="WP_118886233.1">
    <property type="nucleotide sequence ID" value="NZ_CP032100.1"/>
</dbReference>
<dbReference type="EMBL" id="CP032100">
    <property type="protein sequence ID" value="AXX89695.1"/>
    <property type="molecule type" value="Genomic_DNA"/>
</dbReference>
<evidence type="ECO:0000313" key="1">
    <source>
        <dbReference type="EMBL" id="AXX89695.1"/>
    </source>
</evidence>
<accession>A0AAD0SQQ1</accession>
<keyword evidence="2" id="KW-1185">Reference proteome</keyword>
<name>A0AAD0SQQ1_9BACT</name>
<sequence>MFKDKNGQLLKIGDYVCYNNEKYEIFYNKTYTSIKKINDENSVHINIKYIQDKLTKIPIEYIKENYPECLV</sequence>
<proteinExistence type="predicted"/>
<protein>
    <submittedName>
        <fullName evidence="1">Uncharacterized protein</fullName>
    </submittedName>
</protein>
<dbReference type="Proteomes" id="UP000263040">
    <property type="component" value="Chromosome"/>
</dbReference>
<reference evidence="1 2" key="1">
    <citation type="submission" date="2018-08" db="EMBL/GenBank/DDBJ databases">
        <title>Complete genome of the Arcobacter suis type strain LMG 26152.</title>
        <authorList>
            <person name="Miller W.G."/>
            <person name="Yee E."/>
            <person name="Bono J.L."/>
        </authorList>
    </citation>
    <scope>NUCLEOTIDE SEQUENCE [LARGE SCALE GENOMIC DNA]</scope>
    <source>
        <strain evidence="1 2">CECT 7833</strain>
    </source>
</reference>